<sequence>MGFFQRCVARSLLQGQRSLCGSTPGSERLKPEAAAPAASSLGPGSRRPYSAAMHKSHPPPRSPSQRRAALKPGGDRVSEWDQLRRDLPSAPDGP</sequence>
<comment type="caution">
    <text evidence="2">The sequence shown here is derived from an EMBL/GenBank/DDBJ whole genome shotgun (WGS) entry which is preliminary data.</text>
</comment>
<reference evidence="2 3" key="2">
    <citation type="submission" date="2019-04" db="EMBL/GenBank/DDBJ databases">
        <title>The genome sequence of big-headed turtle.</title>
        <authorList>
            <person name="Gong S."/>
        </authorList>
    </citation>
    <scope>NUCLEOTIDE SEQUENCE [LARGE SCALE GENOMIC DNA]</scope>
    <source>
        <strain evidence="2">DO16091913</strain>
        <tissue evidence="2">Muscle</tissue>
    </source>
</reference>
<dbReference type="Proteomes" id="UP000297703">
    <property type="component" value="Unassembled WGS sequence"/>
</dbReference>
<feature type="compositionally biased region" description="Low complexity" evidence="1">
    <location>
        <begin position="33"/>
        <end position="45"/>
    </location>
</feature>
<feature type="compositionally biased region" description="Basic and acidic residues" evidence="1">
    <location>
        <begin position="73"/>
        <end position="87"/>
    </location>
</feature>
<evidence type="ECO:0000313" key="3">
    <source>
        <dbReference type="Proteomes" id="UP000297703"/>
    </source>
</evidence>
<dbReference type="EMBL" id="QXTE01000158">
    <property type="protein sequence ID" value="TFK03423.1"/>
    <property type="molecule type" value="Genomic_DNA"/>
</dbReference>
<protein>
    <submittedName>
        <fullName evidence="2">Ankyrin repeat domain-containing protein SOWAHC-like</fullName>
    </submittedName>
</protein>
<dbReference type="STRING" id="55544.A0A4D9E8H5"/>
<evidence type="ECO:0000313" key="2">
    <source>
        <dbReference type="EMBL" id="TFK03423.1"/>
    </source>
</evidence>
<evidence type="ECO:0000256" key="1">
    <source>
        <dbReference type="SAM" id="MobiDB-lite"/>
    </source>
</evidence>
<name>A0A4D9E8H5_9SAUR</name>
<gene>
    <name evidence="2" type="ORF">DR999_PMT14162</name>
</gene>
<accession>A0A4D9E8H5</accession>
<reference evidence="2 3" key="1">
    <citation type="submission" date="2019-04" db="EMBL/GenBank/DDBJ databases">
        <title>Draft genome of the big-headed turtle Platysternon megacephalum.</title>
        <authorList>
            <person name="Gong S."/>
        </authorList>
    </citation>
    <scope>NUCLEOTIDE SEQUENCE [LARGE SCALE GENOMIC DNA]</scope>
    <source>
        <strain evidence="2">DO16091913</strain>
        <tissue evidence="2">Muscle</tissue>
    </source>
</reference>
<keyword evidence="3" id="KW-1185">Reference proteome</keyword>
<organism evidence="2 3">
    <name type="scientific">Platysternon megacephalum</name>
    <name type="common">big-headed turtle</name>
    <dbReference type="NCBI Taxonomy" id="55544"/>
    <lineage>
        <taxon>Eukaryota</taxon>
        <taxon>Metazoa</taxon>
        <taxon>Chordata</taxon>
        <taxon>Craniata</taxon>
        <taxon>Vertebrata</taxon>
        <taxon>Euteleostomi</taxon>
        <taxon>Archelosauria</taxon>
        <taxon>Testudinata</taxon>
        <taxon>Testudines</taxon>
        <taxon>Cryptodira</taxon>
        <taxon>Durocryptodira</taxon>
        <taxon>Testudinoidea</taxon>
        <taxon>Platysternidae</taxon>
        <taxon>Platysternon</taxon>
    </lineage>
</organism>
<dbReference type="AlphaFoldDB" id="A0A4D9E8H5"/>
<feature type="region of interest" description="Disordered" evidence="1">
    <location>
        <begin position="17"/>
        <end position="94"/>
    </location>
</feature>
<proteinExistence type="predicted"/>